<dbReference type="AlphaFoldDB" id="F4PGT5"/>
<dbReference type="RefSeq" id="XP_004362770.1">
    <property type="nucleotide sequence ID" value="XM_004362713.1"/>
</dbReference>
<dbReference type="KEGG" id="dfa:DFA_03164"/>
<organism evidence="1 2">
    <name type="scientific">Cavenderia fasciculata</name>
    <name type="common">Slime mold</name>
    <name type="synonym">Dictyostelium fasciculatum</name>
    <dbReference type="NCBI Taxonomy" id="261658"/>
    <lineage>
        <taxon>Eukaryota</taxon>
        <taxon>Amoebozoa</taxon>
        <taxon>Evosea</taxon>
        <taxon>Eumycetozoa</taxon>
        <taxon>Dictyostelia</taxon>
        <taxon>Acytosteliales</taxon>
        <taxon>Cavenderiaceae</taxon>
        <taxon>Cavenderia</taxon>
    </lineage>
</organism>
<sequence length="247" mass="27125">MTLFNTRQNCIFQNNQVLKYLNVRGSDNTFSPSLDTFPNIDLIDSQVATSYPFTTFPTSLTSMRSYNSTFPNIPNIPITPNLKSLTFNAVTTLSAITNYTNILKNSNGTLDLSVLFSSSFVGPLIDETSLCSLGKLTLQTQNGITSIPDCFWCYDSPARYSGPLTKPVGFVCNYTVDSPLVLLFGKGILTGKNLGWTFANVNNTNIKVLTPNSKIEVTYGSPITGPPQPFAISLNQTYNYILDTTIM</sequence>
<protein>
    <submittedName>
        <fullName evidence="1">Uncharacterized protein</fullName>
    </submittedName>
</protein>
<evidence type="ECO:0000313" key="2">
    <source>
        <dbReference type="Proteomes" id="UP000007797"/>
    </source>
</evidence>
<dbReference type="Proteomes" id="UP000007797">
    <property type="component" value="Unassembled WGS sequence"/>
</dbReference>
<dbReference type="EMBL" id="GL883006">
    <property type="protein sequence ID" value="EGG24919.1"/>
    <property type="molecule type" value="Genomic_DNA"/>
</dbReference>
<accession>F4PGT5</accession>
<evidence type="ECO:0000313" key="1">
    <source>
        <dbReference type="EMBL" id="EGG24919.1"/>
    </source>
</evidence>
<keyword evidence="2" id="KW-1185">Reference proteome</keyword>
<reference evidence="2" key="1">
    <citation type="journal article" date="2011" name="Genome Res.">
        <title>Phylogeny-wide analysis of social amoeba genomes highlights ancient origins for complex intercellular communication.</title>
        <authorList>
            <person name="Heidel A.J."/>
            <person name="Lawal H.M."/>
            <person name="Felder M."/>
            <person name="Schilde C."/>
            <person name="Helps N.R."/>
            <person name="Tunggal B."/>
            <person name="Rivero F."/>
            <person name="John U."/>
            <person name="Schleicher M."/>
            <person name="Eichinger L."/>
            <person name="Platzer M."/>
            <person name="Noegel A.A."/>
            <person name="Schaap P."/>
            <person name="Gloeckner G."/>
        </authorList>
    </citation>
    <scope>NUCLEOTIDE SEQUENCE [LARGE SCALE GENOMIC DNA]</scope>
    <source>
        <strain evidence="2">SH3</strain>
    </source>
</reference>
<gene>
    <name evidence="1" type="ORF">DFA_03164</name>
</gene>
<name>F4PGT5_CACFS</name>
<dbReference type="GeneID" id="14876874"/>
<dbReference type="OrthoDB" id="676979at2759"/>
<proteinExistence type="predicted"/>